<evidence type="ECO:0000256" key="1">
    <source>
        <dbReference type="SAM" id="Coils"/>
    </source>
</evidence>
<feature type="coiled-coil region" evidence="1">
    <location>
        <begin position="2"/>
        <end position="96"/>
    </location>
</feature>
<evidence type="ECO:0000313" key="2">
    <source>
        <dbReference type="EMBL" id="PHJ18563.1"/>
    </source>
</evidence>
<dbReference type="Proteomes" id="UP000221165">
    <property type="component" value="Unassembled WGS sequence"/>
</dbReference>
<keyword evidence="1" id="KW-0175">Coiled coil</keyword>
<accession>A0A2C6KQA6</accession>
<organism evidence="2 3">
    <name type="scientific">Cystoisospora suis</name>
    <dbReference type="NCBI Taxonomy" id="483139"/>
    <lineage>
        <taxon>Eukaryota</taxon>
        <taxon>Sar</taxon>
        <taxon>Alveolata</taxon>
        <taxon>Apicomplexa</taxon>
        <taxon>Conoidasida</taxon>
        <taxon>Coccidia</taxon>
        <taxon>Eucoccidiorida</taxon>
        <taxon>Eimeriorina</taxon>
        <taxon>Sarcocystidae</taxon>
        <taxon>Cystoisospora</taxon>
    </lineage>
</organism>
<sequence>MREACSEALQTAQELVKKLAAEKEALELALQKQAHHHACHVRDFQVLEGNLSGALKQIRAYRDEKAELKSRLHKLVREEKVRAEEAQRACDALSSEVRRARCGSEKLACALQDCLLERRSILSFLTEVFSTPPDTSTLVKPSALQHLQHGREMRELMSNLEVEIHDAAMQLHHMLQRIRDESKYNDAVFDPNVQSFSVEELLHRLAHVHQEACGSLCNEAVHCQTLSVACRVDWRLEKDRYLRLKHLINRKVGQLLKLQKLAKSGAAAASRCSLYHGACA</sequence>
<gene>
    <name evidence="2" type="ORF">CSUI_007607</name>
</gene>
<dbReference type="GeneID" id="94430963"/>
<dbReference type="AlphaFoldDB" id="A0A2C6KQA6"/>
<protein>
    <submittedName>
        <fullName evidence="2">Uncharacterized protein</fullName>
    </submittedName>
</protein>
<dbReference type="OrthoDB" id="329571at2759"/>
<dbReference type="RefSeq" id="XP_067920269.1">
    <property type="nucleotide sequence ID" value="XM_068067752.1"/>
</dbReference>
<keyword evidence="3" id="KW-1185">Reference proteome</keyword>
<evidence type="ECO:0000313" key="3">
    <source>
        <dbReference type="Proteomes" id="UP000221165"/>
    </source>
</evidence>
<dbReference type="VEuPathDB" id="ToxoDB:CSUI_007607"/>
<comment type="caution">
    <text evidence="2">The sequence shown here is derived from an EMBL/GenBank/DDBJ whole genome shotgun (WGS) entry which is preliminary data.</text>
</comment>
<dbReference type="EMBL" id="MIGC01004062">
    <property type="protein sequence ID" value="PHJ18563.1"/>
    <property type="molecule type" value="Genomic_DNA"/>
</dbReference>
<reference evidence="2 3" key="1">
    <citation type="journal article" date="2017" name="Int. J. Parasitol.">
        <title>The genome of the protozoan parasite Cystoisospora suis and a reverse vaccinology approach to identify vaccine candidates.</title>
        <authorList>
            <person name="Palmieri N."/>
            <person name="Shrestha A."/>
            <person name="Ruttkowski B."/>
            <person name="Beck T."/>
            <person name="Vogl C."/>
            <person name="Tomley F."/>
            <person name="Blake D.P."/>
            <person name="Joachim A."/>
        </authorList>
    </citation>
    <scope>NUCLEOTIDE SEQUENCE [LARGE SCALE GENOMIC DNA]</scope>
    <source>
        <strain evidence="2 3">Wien I</strain>
    </source>
</reference>
<proteinExistence type="predicted"/>
<name>A0A2C6KQA6_9APIC</name>